<gene>
    <name evidence="1" type="ORF">CLV70_108129</name>
</gene>
<evidence type="ECO:0000313" key="1">
    <source>
        <dbReference type="EMBL" id="PRY28337.1"/>
    </source>
</evidence>
<reference evidence="1 2" key="1">
    <citation type="submission" date="2018-03" db="EMBL/GenBank/DDBJ databases">
        <title>Genomic Encyclopedia of Archaeal and Bacterial Type Strains, Phase II (KMG-II): from individual species to whole genera.</title>
        <authorList>
            <person name="Goeker M."/>
        </authorList>
    </citation>
    <scope>NUCLEOTIDE SEQUENCE [LARGE SCALE GENOMIC DNA]</scope>
    <source>
        <strain evidence="1 2">DSM 45348</strain>
    </source>
</reference>
<keyword evidence="2" id="KW-1185">Reference proteome</keyword>
<dbReference type="RefSeq" id="WP_106127784.1">
    <property type="nucleotide sequence ID" value="NZ_PVZG01000008.1"/>
</dbReference>
<evidence type="ECO:0000313" key="2">
    <source>
        <dbReference type="Proteomes" id="UP000239209"/>
    </source>
</evidence>
<proteinExistence type="predicted"/>
<dbReference type="AlphaFoldDB" id="A0A2T0S4I0"/>
<comment type="caution">
    <text evidence="1">The sequence shown here is derived from an EMBL/GenBank/DDBJ whole genome shotgun (WGS) entry which is preliminary data.</text>
</comment>
<protein>
    <recommendedName>
        <fullName evidence="3">PE family protein</fullName>
    </recommendedName>
</protein>
<organism evidence="1 2">
    <name type="scientific">Pseudosporangium ferrugineum</name>
    <dbReference type="NCBI Taxonomy" id="439699"/>
    <lineage>
        <taxon>Bacteria</taxon>
        <taxon>Bacillati</taxon>
        <taxon>Actinomycetota</taxon>
        <taxon>Actinomycetes</taxon>
        <taxon>Micromonosporales</taxon>
        <taxon>Micromonosporaceae</taxon>
        <taxon>Pseudosporangium</taxon>
    </lineage>
</organism>
<dbReference type="Proteomes" id="UP000239209">
    <property type="component" value="Unassembled WGS sequence"/>
</dbReference>
<dbReference type="EMBL" id="PVZG01000008">
    <property type="protein sequence ID" value="PRY28337.1"/>
    <property type="molecule type" value="Genomic_DNA"/>
</dbReference>
<dbReference type="OrthoDB" id="3381875at2"/>
<sequence length="134" mass="14749">MHDLPDSSITSFASIETDIQAMEEFAKTLAHEVQAGYEPNLQRVTTSMLTQLPEASALFPELRSFLTAHNEVQNQTFANTFNFRDGTHVFATAAQSISKEYGDSDAYAHAKVTDVEKAFDEATNTDPDPGTRTS</sequence>
<name>A0A2T0S4I0_9ACTN</name>
<evidence type="ECO:0008006" key="3">
    <source>
        <dbReference type="Google" id="ProtNLM"/>
    </source>
</evidence>
<accession>A0A2T0S4I0</accession>